<dbReference type="HOGENOM" id="CLU_1991007_0_0_5"/>
<protein>
    <recommendedName>
        <fullName evidence="1">Amine oxidase domain-containing protein</fullName>
    </recommendedName>
</protein>
<organism evidence="2 3">
    <name type="scientific">Roseicyclus elongatus DSM 19469</name>
    <dbReference type="NCBI Taxonomy" id="1294273"/>
    <lineage>
        <taxon>Bacteria</taxon>
        <taxon>Pseudomonadati</taxon>
        <taxon>Pseudomonadota</taxon>
        <taxon>Alphaproteobacteria</taxon>
        <taxon>Rhodobacterales</taxon>
        <taxon>Roseobacteraceae</taxon>
        <taxon>Roseicyclus</taxon>
    </lineage>
</organism>
<dbReference type="Proteomes" id="UP000019593">
    <property type="component" value="Chromosome"/>
</dbReference>
<dbReference type="AlphaFoldDB" id="W8S5C7"/>
<name>W8S5C7_9RHOB</name>
<dbReference type="KEGG" id="red:roselon_01637"/>
<dbReference type="InterPro" id="IPR036188">
    <property type="entry name" value="FAD/NAD-bd_sf"/>
</dbReference>
<sequence>MASGRAPLRDAPEFALDLAALETGQGALIHLYPDAPRRSLSGALGAVIGAQVETVFWHDWVADPLSLGGCSRAVPGAGGARLAAMDPVGERIFFAGKAAPGPLATTVGGACLSGQRAARTIAALL</sequence>
<dbReference type="EMBL" id="CP004372">
    <property type="protein sequence ID" value="AHM04016.1"/>
    <property type="molecule type" value="Genomic_DNA"/>
</dbReference>
<dbReference type="Pfam" id="PF01593">
    <property type="entry name" value="Amino_oxidase"/>
    <property type="match status" value="1"/>
</dbReference>
<dbReference type="OrthoDB" id="9790035at2"/>
<evidence type="ECO:0000313" key="3">
    <source>
        <dbReference type="Proteomes" id="UP000019593"/>
    </source>
</evidence>
<dbReference type="Gene3D" id="3.50.50.60">
    <property type="entry name" value="FAD/NAD(P)-binding domain"/>
    <property type="match status" value="1"/>
</dbReference>
<dbReference type="RefSeq" id="WP_025311837.1">
    <property type="nucleotide sequence ID" value="NZ_CP004372.1"/>
</dbReference>
<evidence type="ECO:0000313" key="2">
    <source>
        <dbReference type="EMBL" id="AHM04016.1"/>
    </source>
</evidence>
<dbReference type="STRING" id="1294273.roselon_01637"/>
<dbReference type="SUPFAM" id="SSF51905">
    <property type="entry name" value="FAD/NAD(P)-binding domain"/>
    <property type="match status" value="1"/>
</dbReference>
<reference evidence="2 3" key="1">
    <citation type="submission" date="2013-03" db="EMBL/GenBank/DDBJ databases">
        <authorList>
            <person name="Fiebig A."/>
            <person name="Goeker M."/>
            <person name="Klenk H.-P.P."/>
        </authorList>
    </citation>
    <scope>NUCLEOTIDE SEQUENCE [LARGE SCALE GENOMIC DNA]</scope>
    <source>
        <strain evidence="3">DSM 19469</strain>
    </source>
</reference>
<dbReference type="GO" id="GO:0016491">
    <property type="term" value="F:oxidoreductase activity"/>
    <property type="evidence" value="ECO:0007669"/>
    <property type="project" value="InterPro"/>
</dbReference>
<keyword evidence="3" id="KW-1185">Reference proteome</keyword>
<evidence type="ECO:0000259" key="1">
    <source>
        <dbReference type="Pfam" id="PF01593"/>
    </source>
</evidence>
<gene>
    <name evidence="2" type="ORF">roselon_01637</name>
</gene>
<accession>W8S5C7</accession>
<dbReference type="InterPro" id="IPR002937">
    <property type="entry name" value="Amino_oxidase"/>
</dbReference>
<feature type="domain" description="Amine oxidase" evidence="1">
    <location>
        <begin position="40"/>
        <end position="121"/>
    </location>
</feature>
<proteinExistence type="predicted"/>